<keyword evidence="3" id="KW-1185">Reference proteome</keyword>
<dbReference type="AlphaFoldDB" id="A0A317C9B8"/>
<evidence type="ECO:0000313" key="2">
    <source>
        <dbReference type="EMBL" id="PWQ92652.1"/>
    </source>
</evidence>
<accession>A0A317C9B8</accession>
<proteinExistence type="predicted"/>
<dbReference type="EMBL" id="QGKM01000079">
    <property type="protein sequence ID" value="PWQ92652.1"/>
    <property type="molecule type" value="Genomic_DNA"/>
</dbReference>
<sequence length="64" mass="7304">MKKGASQPPTFLTLKSGSLFYPGINRFFIFLNPCFSNITWVFLVSTNLQLLPARIIQRNSVKKL</sequence>
<organism evidence="2 3">
    <name type="scientific">Leucothrix pacifica</name>
    <dbReference type="NCBI Taxonomy" id="1247513"/>
    <lineage>
        <taxon>Bacteria</taxon>
        <taxon>Pseudomonadati</taxon>
        <taxon>Pseudomonadota</taxon>
        <taxon>Gammaproteobacteria</taxon>
        <taxon>Thiotrichales</taxon>
        <taxon>Thiotrichaceae</taxon>
        <taxon>Leucothrix</taxon>
    </lineage>
</organism>
<evidence type="ECO:0000313" key="3">
    <source>
        <dbReference type="Proteomes" id="UP000245539"/>
    </source>
</evidence>
<protein>
    <submittedName>
        <fullName evidence="2">Uncharacterized protein</fullName>
    </submittedName>
</protein>
<comment type="caution">
    <text evidence="2">The sequence shown here is derived from an EMBL/GenBank/DDBJ whole genome shotgun (WGS) entry which is preliminary data.</text>
</comment>
<keyword evidence="1" id="KW-0472">Membrane</keyword>
<name>A0A317C9B8_9GAMM</name>
<evidence type="ECO:0000256" key="1">
    <source>
        <dbReference type="SAM" id="Phobius"/>
    </source>
</evidence>
<feature type="transmembrane region" description="Helical" evidence="1">
    <location>
        <begin position="27"/>
        <end position="48"/>
    </location>
</feature>
<keyword evidence="1" id="KW-0812">Transmembrane</keyword>
<keyword evidence="1" id="KW-1133">Transmembrane helix</keyword>
<gene>
    <name evidence="2" type="ORF">DKW60_20175</name>
</gene>
<dbReference type="Proteomes" id="UP000245539">
    <property type="component" value="Unassembled WGS sequence"/>
</dbReference>
<reference evidence="2 3" key="1">
    <citation type="submission" date="2018-05" db="EMBL/GenBank/DDBJ databases">
        <title>Leucothrix arctica sp. nov., isolated from Arctic seawater.</title>
        <authorList>
            <person name="Choi A."/>
            <person name="Baek K."/>
        </authorList>
    </citation>
    <scope>NUCLEOTIDE SEQUENCE [LARGE SCALE GENOMIC DNA]</scope>
    <source>
        <strain evidence="2 3">JCM 18388</strain>
    </source>
</reference>